<evidence type="ECO:0000313" key="7">
    <source>
        <dbReference type="EMBL" id="RAK63628.1"/>
    </source>
</evidence>
<dbReference type="Proteomes" id="UP000249524">
    <property type="component" value="Unassembled WGS sequence"/>
</dbReference>
<dbReference type="OrthoDB" id="9760752at2"/>
<dbReference type="InterPro" id="IPR013515">
    <property type="entry name" value="Phytochrome_cen-reg"/>
</dbReference>
<keyword evidence="5" id="KW-0675">Receptor</keyword>
<gene>
    <name evidence="7" type="ORF">DJ019_15335</name>
</gene>
<dbReference type="Gene3D" id="3.30.565.10">
    <property type="entry name" value="Histidine kinase-like ATPase, C-terminal domain"/>
    <property type="match status" value="1"/>
</dbReference>
<sequence>MPSPAWRRRRPLSENLDLDLDACAREPIHIPGSIQPHGAMLIADRTTHEITHAAGDIARLLGRERWIGRTLGEVLTDPLADRVARLTQSGGAGGYVGRFADAGLDLDVAAHLDGERLVVEVEPGLATALPASALLGQLESAIAAFERTSNLQALCDRAAIEFRRLTGFDRVMIYRFLDDDAGAVMAEDVAEGMPSFLNHHFPGSDIPAQARALYVRNLVRVIPDVAYVPAPLQPAWSGAVPLDMSDCALRSVSPVHMQYLRNMGVGASASVSIVKDGLLWGLVACHHRQPKLMPYDLRAGARALAGALARQVRAKEEAESFREKIRLRGLEEEVIARFSAAGGIESNLTSGAAELQRALSADGVAIVSGSALHLSGAHPPVDEIEALADWIVRQGPEPVATDRLSEVYPLAEAFRDVASGLLGLVVSRDEPFLVLWFRAEQVEVVNWAGNPHKAVDLGPGEVLTPRSSFEAWRETVRGRARRWTLAEIDAALRLREGVLDARGRRRLIDLNLRLSEAVSEKDGLLLQKELLIKEVNHRIQNSLQLVSSFLGLQAREIGDPALHVAFEEARRRLQAVALVHRRLYRADQIETVDLARYLEELVADMNDSMGEEWAGKISVDAHPILVPTDRAVTLGLVVTELVINANKYAYDGRPGPIEVSLEEHNANLRVIVADRGRGKHGDGMGFGSRMIAAMVRQLRADLTLADNGPGLRAILTAPVSAAVVDLAG</sequence>
<dbReference type="InterPro" id="IPR003018">
    <property type="entry name" value="GAF"/>
</dbReference>
<dbReference type="Pfam" id="PF00360">
    <property type="entry name" value="PHY"/>
    <property type="match status" value="1"/>
</dbReference>
<name>A0A328BEV8_9CAUL</name>
<keyword evidence="7" id="KW-0418">Kinase</keyword>
<dbReference type="InterPro" id="IPR013654">
    <property type="entry name" value="PAS_2"/>
</dbReference>
<dbReference type="SUPFAM" id="SSF55781">
    <property type="entry name" value="GAF domain-like"/>
    <property type="match status" value="2"/>
</dbReference>
<dbReference type="RefSeq" id="WP_111276938.1">
    <property type="nucleotide sequence ID" value="NZ_QFYS01000007.1"/>
</dbReference>
<organism evidence="7 8">
    <name type="scientific">Phenylobacterium kunshanense</name>
    <dbReference type="NCBI Taxonomy" id="1445034"/>
    <lineage>
        <taxon>Bacteria</taxon>
        <taxon>Pseudomonadati</taxon>
        <taxon>Pseudomonadota</taxon>
        <taxon>Alphaproteobacteria</taxon>
        <taxon>Caulobacterales</taxon>
        <taxon>Caulobacteraceae</taxon>
        <taxon>Phenylobacterium</taxon>
    </lineage>
</organism>
<evidence type="ECO:0000256" key="4">
    <source>
        <dbReference type="ARBA" id="ARBA00022991"/>
    </source>
</evidence>
<evidence type="ECO:0000256" key="2">
    <source>
        <dbReference type="ARBA" id="ARBA00022543"/>
    </source>
</evidence>
<accession>A0A328BEV8</accession>
<evidence type="ECO:0000313" key="8">
    <source>
        <dbReference type="Proteomes" id="UP000249524"/>
    </source>
</evidence>
<reference evidence="7 8" key="1">
    <citation type="submission" date="2018-05" db="EMBL/GenBank/DDBJ databases">
        <authorList>
            <person name="Lanie J.A."/>
            <person name="Ng W.-L."/>
            <person name="Kazmierczak K.M."/>
            <person name="Andrzejewski T.M."/>
            <person name="Davidsen T.M."/>
            <person name="Wayne K.J."/>
            <person name="Tettelin H."/>
            <person name="Glass J.I."/>
            <person name="Rusch D."/>
            <person name="Podicherti R."/>
            <person name="Tsui H.-C.T."/>
            <person name="Winkler M.E."/>
        </authorList>
    </citation>
    <scope>NUCLEOTIDE SEQUENCE [LARGE SCALE GENOMIC DNA]</scope>
    <source>
        <strain evidence="7 8">BUT-10</strain>
    </source>
</reference>
<dbReference type="SMART" id="SM00065">
    <property type="entry name" value="GAF"/>
    <property type="match status" value="1"/>
</dbReference>
<dbReference type="GO" id="GO:0016301">
    <property type="term" value="F:kinase activity"/>
    <property type="evidence" value="ECO:0007669"/>
    <property type="project" value="UniProtKB-KW"/>
</dbReference>
<dbReference type="PRINTS" id="PR01033">
    <property type="entry name" value="PHYTOCHROME"/>
</dbReference>
<dbReference type="GO" id="GO:0009881">
    <property type="term" value="F:photoreceptor activity"/>
    <property type="evidence" value="ECO:0007669"/>
    <property type="project" value="UniProtKB-KW"/>
</dbReference>
<dbReference type="SUPFAM" id="SSF55785">
    <property type="entry name" value="PYP-like sensor domain (PAS domain)"/>
    <property type="match status" value="1"/>
</dbReference>
<comment type="similarity">
    <text evidence="1">In the N-terminal section; belongs to the phytochrome family.</text>
</comment>
<keyword evidence="4" id="KW-0157">Chromophore</keyword>
<dbReference type="InterPro" id="IPR016132">
    <property type="entry name" value="Phyto_chromo_attachment"/>
</dbReference>
<dbReference type="EMBL" id="QFYS01000007">
    <property type="protein sequence ID" value="RAK63628.1"/>
    <property type="molecule type" value="Genomic_DNA"/>
</dbReference>
<dbReference type="Pfam" id="PF08446">
    <property type="entry name" value="PAS_2"/>
    <property type="match status" value="1"/>
</dbReference>
<comment type="caution">
    <text evidence="7">The sequence shown here is derived from an EMBL/GenBank/DDBJ whole genome shotgun (WGS) entry which is preliminary data.</text>
</comment>
<dbReference type="Pfam" id="PF07568">
    <property type="entry name" value="HisKA_2"/>
    <property type="match status" value="1"/>
</dbReference>
<dbReference type="PANTHER" id="PTHR43065:SF23">
    <property type="entry name" value="SENSOR HISTIDINE KINASE PDTAS"/>
    <property type="match status" value="1"/>
</dbReference>
<feature type="domain" description="Phytochrome chromophore attachment site" evidence="6">
    <location>
        <begin position="150"/>
        <end position="298"/>
    </location>
</feature>
<dbReference type="Gene3D" id="3.30.450.40">
    <property type="match status" value="1"/>
</dbReference>
<dbReference type="InterPro" id="IPR036890">
    <property type="entry name" value="HATPase_C_sf"/>
</dbReference>
<dbReference type="AlphaFoldDB" id="A0A328BEV8"/>
<dbReference type="InterPro" id="IPR003594">
    <property type="entry name" value="HATPase_dom"/>
</dbReference>
<proteinExistence type="inferred from homology"/>
<keyword evidence="8" id="KW-1185">Reference proteome</keyword>
<dbReference type="Pfam" id="PF01590">
    <property type="entry name" value="GAF"/>
    <property type="match status" value="1"/>
</dbReference>
<dbReference type="GO" id="GO:0006355">
    <property type="term" value="P:regulation of DNA-templated transcription"/>
    <property type="evidence" value="ECO:0007669"/>
    <property type="project" value="InterPro"/>
</dbReference>
<protein>
    <submittedName>
        <fullName evidence="7">Histidine kinase</fullName>
    </submittedName>
</protein>
<dbReference type="Pfam" id="PF13581">
    <property type="entry name" value="HATPase_c_2"/>
    <property type="match status" value="1"/>
</dbReference>
<dbReference type="GO" id="GO:0009584">
    <property type="term" value="P:detection of visible light"/>
    <property type="evidence" value="ECO:0007669"/>
    <property type="project" value="InterPro"/>
</dbReference>
<dbReference type="InterPro" id="IPR043150">
    <property type="entry name" value="Phytochrome_PHY_sf"/>
</dbReference>
<dbReference type="SUPFAM" id="SSF55874">
    <property type="entry name" value="ATPase domain of HSP90 chaperone/DNA topoisomerase II/histidine kinase"/>
    <property type="match status" value="1"/>
</dbReference>
<dbReference type="PANTHER" id="PTHR43065">
    <property type="entry name" value="SENSOR HISTIDINE KINASE"/>
    <property type="match status" value="1"/>
</dbReference>
<keyword evidence="2" id="KW-0600">Photoreceptor protein</keyword>
<evidence type="ECO:0000256" key="5">
    <source>
        <dbReference type="ARBA" id="ARBA00023170"/>
    </source>
</evidence>
<keyword evidence="3" id="KW-0716">Sensory transduction</keyword>
<dbReference type="Gene3D" id="3.30.450.270">
    <property type="match status" value="1"/>
</dbReference>
<dbReference type="InterPro" id="IPR035965">
    <property type="entry name" value="PAS-like_dom_sf"/>
</dbReference>
<dbReference type="InterPro" id="IPR001294">
    <property type="entry name" value="Phytochrome"/>
</dbReference>
<dbReference type="PROSITE" id="PS50046">
    <property type="entry name" value="PHYTOCHROME_2"/>
    <property type="match status" value="1"/>
</dbReference>
<dbReference type="InterPro" id="IPR029016">
    <property type="entry name" value="GAF-like_dom_sf"/>
</dbReference>
<evidence type="ECO:0000256" key="1">
    <source>
        <dbReference type="ARBA" id="ARBA00006402"/>
    </source>
</evidence>
<keyword evidence="7" id="KW-0808">Transferase</keyword>
<evidence type="ECO:0000256" key="3">
    <source>
        <dbReference type="ARBA" id="ARBA00022606"/>
    </source>
</evidence>
<dbReference type="Gene3D" id="3.30.450.20">
    <property type="entry name" value="PAS domain"/>
    <property type="match status" value="2"/>
</dbReference>
<dbReference type="InterPro" id="IPR011495">
    <property type="entry name" value="Sig_transdc_His_kin_sub2_dim/P"/>
</dbReference>
<evidence type="ECO:0000259" key="6">
    <source>
        <dbReference type="PROSITE" id="PS50046"/>
    </source>
</evidence>